<dbReference type="Gene3D" id="2.60.40.1110">
    <property type="match status" value="1"/>
</dbReference>
<feature type="region of interest" description="Disordered" evidence="2">
    <location>
        <begin position="966"/>
        <end position="996"/>
    </location>
</feature>
<feature type="compositionally biased region" description="Basic and acidic residues" evidence="2">
    <location>
        <begin position="443"/>
        <end position="452"/>
    </location>
</feature>
<dbReference type="InterPro" id="IPR051484">
    <property type="entry name" value="Tensin_PTEN_phosphatase"/>
</dbReference>
<dbReference type="SUPFAM" id="SSF52799">
    <property type="entry name" value="(Phosphotyrosine protein) phosphatases II"/>
    <property type="match status" value="1"/>
</dbReference>
<feature type="region of interest" description="Disordered" evidence="2">
    <location>
        <begin position="1064"/>
        <end position="1094"/>
    </location>
</feature>
<dbReference type="Gene3D" id="3.30.505.10">
    <property type="entry name" value="SH2 domain"/>
    <property type="match status" value="1"/>
</dbReference>
<dbReference type="InterPro" id="IPR000980">
    <property type="entry name" value="SH2"/>
</dbReference>
<feature type="domain" description="C2 tensin-type" evidence="5">
    <location>
        <begin position="254"/>
        <end position="378"/>
    </location>
</feature>
<dbReference type="InterPro" id="IPR035892">
    <property type="entry name" value="C2_domain_sf"/>
</dbReference>
<evidence type="ECO:0000256" key="1">
    <source>
        <dbReference type="PROSITE-ProRule" id="PRU00191"/>
    </source>
</evidence>
<dbReference type="PROSITE" id="PS51182">
    <property type="entry name" value="C2_TENSIN"/>
    <property type="match status" value="1"/>
</dbReference>
<dbReference type="Pfam" id="PF10409">
    <property type="entry name" value="PTEN_C2"/>
    <property type="match status" value="1"/>
</dbReference>
<evidence type="ECO:0000313" key="7">
    <source>
        <dbReference type="RefSeq" id="XP_013786024.2"/>
    </source>
</evidence>
<evidence type="ECO:0000313" key="6">
    <source>
        <dbReference type="Proteomes" id="UP000694941"/>
    </source>
</evidence>
<dbReference type="GeneID" id="106470048"/>
<dbReference type="InterPro" id="IPR036860">
    <property type="entry name" value="SH2_dom_sf"/>
</dbReference>
<dbReference type="Pfam" id="PF00017">
    <property type="entry name" value="SH2"/>
    <property type="match status" value="1"/>
</dbReference>
<gene>
    <name evidence="7" type="primary">LOC106470048</name>
</gene>
<dbReference type="PANTHER" id="PTHR45734">
    <property type="entry name" value="TENSIN"/>
    <property type="match status" value="1"/>
</dbReference>
<feature type="compositionally biased region" description="Polar residues" evidence="2">
    <location>
        <begin position="966"/>
        <end position="983"/>
    </location>
</feature>
<organism evidence="6 7">
    <name type="scientific">Limulus polyphemus</name>
    <name type="common">Atlantic horseshoe crab</name>
    <dbReference type="NCBI Taxonomy" id="6850"/>
    <lineage>
        <taxon>Eukaryota</taxon>
        <taxon>Metazoa</taxon>
        <taxon>Ecdysozoa</taxon>
        <taxon>Arthropoda</taxon>
        <taxon>Chelicerata</taxon>
        <taxon>Merostomata</taxon>
        <taxon>Xiphosura</taxon>
        <taxon>Limulidae</taxon>
        <taxon>Limulus</taxon>
    </lineage>
</organism>
<evidence type="ECO:0000256" key="2">
    <source>
        <dbReference type="SAM" id="MobiDB-lite"/>
    </source>
</evidence>
<dbReference type="SUPFAM" id="SSF49562">
    <property type="entry name" value="C2 domain (Calcium/lipid-binding domain, CaLB)"/>
    <property type="match status" value="1"/>
</dbReference>
<name>A0ABM1BPA0_LIMPO</name>
<dbReference type="PROSITE" id="PS50001">
    <property type="entry name" value="SH2"/>
    <property type="match status" value="1"/>
</dbReference>
<evidence type="ECO:0000259" key="3">
    <source>
        <dbReference type="PROSITE" id="PS50001"/>
    </source>
</evidence>
<dbReference type="PROSITE" id="PS51181">
    <property type="entry name" value="PPASE_TENSIN"/>
    <property type="match status" value="1"/>
</dbReference>
<evidence type="ECO:0000259" key="4">
    <source>
        <dbReference type="PROSITE" id="PS51181"/>
    </source>
</evidence>
<feature type="domain" description="Phosphatase tensin-type" evidence="4">
    <location>
        <begin position="77"/>
        <end position="249"/>
    </location>
</feature>
<keyword evidence="6" id="KW-1185">Reference proteome</keyword>
<dbReference type="RefSeq" id="XP_013786024.2">
    <property type="nucleotide sequence ID" value="XM_013930570.2"/>
</dbReference>
<protein>
    <submittedName>
        <fullName evidence="7">Tensin-like isoform X1</fullName>
    </submittedName>
</protein>
<dbReference type="SMART" id="SM01326">
    <property type="entry name" value="PTEN_C2"/>
    <property type="match status" value="1"/>
</dbReference>
<reference evidence="7" key="1">
    <citation type="submission" date="2025-08" db="UniProtKB">
        <authorList>
            <consortium name="RefSeq"/>
        </authorList>
    </citation>
    <scope>IDENTIFICATION</scope>
    <source>
        <tissue evidence="7">Muscle</tissue>
    </source>
</reference>
<proteinExistence type="predicted"/>
<sequence>MLWECFGRRKKHKQRRQVARSPSPDCRCSCHGQVIASCEPPANYELHSQEVTRQARSYSRTPEISEARSADIPSPRTQEKLPRFIMDITYITERIIVLTFPESGTDATYRSNLKEAARMLQTKHGDKYKVFNLSEKRSELKKLNSKVEDCGWPSDLAPTLEKLCSVCDLLDNWLKTDPQHTAVLHAKGDSGRVGVVIGGFMLYSNIYASAQKSLDRFAMRRLYDDKFSVRMHPSQKRYIQYFTGLLASTIRTNDNVFYLQHIIIHGIPNFEPKGCRPFVKIYQGMKPVYTSGVYSVMERAKKIIITIEPHLPLHGDILIKCYHNQQKPAGRSSLFRVQFNTMALDQKHVVFRKEELDDAVSDFRFPSDGKVELQFSFHSDDYKGNGFVRNAKMPADCLRNSYENFVVESTTSEEEVNHTAGPVDGSLYAIIKKNSIMRNISPNHERYNEPDGPHTTSRDSGISSSSDVHGCYSPLSFGSQIQSPVSINDYSSKHSCSIIEAEVHNPQVRIEGDLKQGNSIPVSQQAELDELMRSLIEETEKFPDLHSSKNVQPQNFGLVSSSMISSTYPEKQNSAEYMYFSPRENVQFNMSNINGSIKHSSPVFADVVPAVSNRGHVRNASEPPCLYTMRSERSSLSKVPAVLKNTSKPCNDITRTSDSILSEGLKSNRPIVSPDDMWFQKQWQRHIAKQEGPILKEQLLHKQQVIAELRDVQAKNSRSPLSSPPKSPAKNSDSEVFNYYEPLHINPKHVRVESNLDVPKQKQVGFSEYLETSRPPVPSRNDSKDTIWIRRYLSQEDHPSHINIQSSETSYNRSLSPGAVNEMHYFTDSEKKAQEKNLEYCQNYNSNSKPVMTSPAGQCSYPELNSVNNSGQIVCFSDPLQPENNGFRHQNQHMNPRSMLHCNGPTSYDHEKNTIVVSDSVQKNFKATAQIVEACMPNQIGNSAISKPAVVENVVSCYTISDISPTMKSLSPPGQSSTTNHHIGSTVPLDTVDSGSLNRQQGQVKLQELPQSLKAVSYSSSQSPSTILSQLHQHNSESLSPNVGEPQGPLSAFSDSMFYTLSTPQHADSKTGDKSMWPLSLATSSSNPDTPTLSLSPKTPYVNQEPQCGLFTFGIPKSPGMENGQLSHHQTLGMYVDQNSPSQLSGHSYESSTVSLSDFPVVINHHPFFVKDTSKIWYKPTISRDEAINMLKDKSPGTFVIRNSNSFIGCFGLAMKVTPSLLNNGANSDPESSEMIRHFLIESTPKGVRLKGCPHDPVFGTLSALVYQYSVTPMSLPCRLVLPELEQISECDSNFTTSPTKIEGKKTGLYQTVFE</sequence>
<evidence type="ECO:0000259" key="5">
    <source>
        <dbReference type="PROSITE" id="PS51182"/>
    </source>
</evidence>
<feature type="domain" description="SH2" evidence="3">
    <location>
        <begin position="1177"/>
        <end position="1284"/>
    </location>
</feature>
<dbReference type="InterPro" id="IPR029021">
    <property type="entry name" value="Prot-tyrosine_phosphatase-like"/>
</dbReference>
<dbReference type="PANTHER" id="PTHR45734:SF10">
    <property type="entry name" value="BLISTERY, ISOFORM A"/>
    <property type="match status" value="1"/>
</dbReference>
<accession>A0ABM1BPA0</accession>
<dbReference type="InterPro" id="IPR029023">
    <property type="entry name" value="Tensin_phosphatase"/>
</dbReference>
<dbReference type="SUPFAM" id="SSF55550">
    <property type="entry name" value="SH2 domain"/>
    <property type="match status" value="1"/>
</dbReference>
<dbReference type="SMART" id="SM00252">
    <property type="entry name" value="SH2"/>
    <property type="match status" value="1"/>
</dbReference>
<feature type="region of interest" description="Disordered" evidence="2">
    <location>
        <begin position="713"/>
        <end position="734"/>
    </location>
</feature>
<feature type="region of interest" description="Disordered" evidence="2">
    <location>
        <begin position="1024"/>
        <end position="1051"/>
    </location>
</feature>
<feature type="region of interest" description="Disordered" evidence="2">
    <location>
        <begin position="56"/>
        <end position="76"/>
    </location>
</feature>
<dbReference type="InterPro" id="IPR014020">
    <property type="entry name" value="Tensin_C2-dom"/>
</dbReference>
<keyword evidence="1" id="KW-0727">SH2 domain</keyword>
<feature type="region of interest" description="Disordered" evidence="2">
    <location>
        <begin position="441"/>
        <end position="467"/>
    </location>
</feature>
<dbReference type="Proteomes" id="UP000694941">
    <property type="component" value="Unplaced"/>
</dbReference>
<dbReference type="Gene3D" id="3.90.190.10">
    <property type="entry name" value="Protein tyrosine phosphatase superfamily"/>
    <property type="match status" value="1"/>
</dbReference>
<feature type="compositionally biased region" description="Polar residues" evidence="2">
    <location>
        <begin position="1030"/>
        <end position="1041"/>
    </location>
</feature>
<feature type="compositionally biased region" description="Polar residues" evidence="2">
    <location>
        <begin position="1081"/>
        <end position="1094"/>
    </location>
</feature>